<dbReference type="RefSeq" id="WP_204696901.1">
    <property type="nucleotide sequence ID" value="NZ_JAFBEC010000004.1"/>
</dbReference>
<evidence type="ECO:0000313" key="10">
    <source>
        <dbReference type="Proteomes" id="UP000741863"/>
    </source>
</evidence>
<evidence type="ECO:0000256" key="6">
    <source>
        <dbReference type="RuleBase" id="RU362062"/>
    </source>
</evidence>
<evidence type="ECO:0000256" key="1">
    <source>
        <dbReference type="ARBA" id="ARBA00004117"/>
    </source>
</evidence>
<feature type="domain" description="Flagellar basal body rod protein N-terminal" evidence="7">
    <location>
        <begin position="7"/>
        <end position="37"/>
    </location>
</feature>
<evidence type="ECO:0000259" key="7">
    <source>
        <dbReference type="Pfam" id="PF00460"/>
    </source>
</evidence>
<comment type="subunit">
    <text evidence="5 6">The basal body constitutes a major portion of the flagellar organelle and consists of four rings (L,P,S, and M) mounted on a central rod. The rod consists of about 26 subunits of FlgG in the distal portion, and FlgB, FlgC and FlgF are thought to build up the proximal portion of the rod with about 6 subunits each.</text>
</comment>
<evidence type="ECO:0000259" key="8">
    <source>
        <dbReference type="Pfam" id="PF06429"/>
    </source>
</evidence>
<comment type="subcellular location">
    <subcellularLocation>
        <location evidence="1 6">Bacterial flagellum basal body</location>
    </subcellularLocation>
</comment>
<dbReference type="EMBL" id="JAFBEC010000004">
    <property type="protein sequence ID" value="MBM7632587.1"/>
    <property type="molecule type" value="Genomic_DNA"/>
</dbReference>
<dbReference type="Proteomes" id="UP000741863">
    <property type="component" value="Unassembled WGS sequence"/>
</dbReference>
<keyword evidence="9" id="KW-0282">Flagellum</keyword>
<proteinExistence type="inferred from homology"/>
<dbReference type="PANTHER" id="PTHR30435:SF2">
    <property type="entry name" value="FLAGELLAR BASAL-BODY ROD PROTEIN FLGC"/>
    <property type="match status" value="1"/>
</dbReference>
<feature type="domain" description="Flagellar basal-body/hook protein C-terminal" evidence="8">
    <location>
        <begin position="106"/>
        <end position="148"/>
    </location>
</feature>
<dbReference type="NCBIfam" id="TIGR01395">
    <property type="entry name" value="FlgC"/>
    <property type="match status" value="1"/>
</dbReference>
<evidence type="ECO:0000256" key="4">
    <source>
        <dbReference type="ARBA" id="ARBA00023143"/>
    </source>
</evidence>
<dbReference type="InterPro" id="IPR006299">
    <property type="entry name" value="FlgC"/>
</dbReference>
<evidence type="ECO:0000256" key="3">
    <source>
        <dbReference type="ARBA" id="ARBA00017941"/>
    </source>
</evidence>
<reference evidence="9 10" key="1">
    <citation type="submission" date="2021-01" db="EMBL/GenBank/DDBJ databases">
        <title>Genomic Encyclopedia of Type Strains, Phase IV (KMG-IV): sequencing the most valuable type-strain genomes for metagenomic binning, comparative biology and taxonomic classification.</title>
        <authorList>
            <person name="Goeker M."/>
        </authorList>
    </citation>
    <scope>NUCLEOTIDE SEQUENCE [LARGE SCALE GENOMIC DNA]</scope>
    <source>
        <strain evidence="9 10">DSM 25540</strain>
    </source>
</reference>
<organism evidence="9 10">
    <name type="scientific">Geomicrobium sediminis</name>
    <dbReference type="NCBI Taxonomy" id="1347788"/>
    <lineage>
        <taxon>Bacteria</taxon>
        <taxon>Bacillati</taxon>
        <taxon>Bacillota</taxon>
        <taxon>Bacilli</taxon>
        <taxon>Bacillales</taxon>
        <taxon>Geomicrobium</taxon>
    </lineage>
</organism>
<comment type="similarity">
    <text evidence="2">Belongs to the flagella basal body rod proteins family.</text>
</comment>
<accession>A0ABS2PB07</accession>
<keyword evidence="4 6" id="KW-0975">Bacterial flagellum</keyword>
<dbReference type="Pfam" id="PF00460">
    <property type="entry name" value="Flg_bb_rod"/>
    <property type="match status" value="1"/>
</dbReference>
<gene>
    <name evidence="9" type="ORF">JOD17_001681</name>
</gene>
<name>A0ABS2PB07_9BACL</name>
<evidence type="ECO:0000256" key="2">
    <source>
        <dbReference type="ARBA" id="ARBA00009677"/>
    </source>
</evidence>
<evidence type="ECO:0000313" key="9">
    <source>
        <dbReference type="EMBL" id="MBM7632587.1"/>
    </source>
</evidence>
<protein>
    <recommendedName>
        <fullName evidence="3 6">Flagellar basal-body rod protein FlgC</fullName>
    </recommendedName>
</protein>
<sequence>MSLFTGMNATSSALTAQRLRMDVAASNMANAETTRATMVDGEWQPYERKVVTLAPNKNESFASILSEQRNQSISNADGVKVTSITADQTPGKTIYQPGHPDADEDGNLHMPNVDPLKEMVDIMGATRSYEANVTVFDAHKSMMMKALEIGRG</sequence>
<evidence type="ECO:0000256" key="5">
    <source>
        <dbReference type="ARBA" id="ARBA00025933"/>
    </source>
</evidence>
<dbReference type="PANTHER" id="PTHR30435">
    <property type="entry name" value="FLAGELLAR PROTEIN"/>
    <property type="match status" value="1"/>
</dbReference>
<keyword evidence="9" id="KW-0969">Cilium</keyword>
<comment type="caution">
    <text evidence="9">The sequence shown here is derived from an EMBL/GenBank/DDBJ whole genome shotgun (WGS) entry which is preliminary data.</text>
</comment>
<dbReference type="Pfam" id="PF06429">
    <property type="entry name" value="Flg_bbr_C"/>
    <property type="match status" value="1"/>
</dbReference>
<dbReference type="InterPro" id="IPR010930">
    <property type="entry name" value="Flg_bb/hook_C_dom"/>
</dbReference>
<dbReference type="InterPro" id="IPR001444">
    <property type="entry name" value="Flag_bb_rod_N"/>
</dbReference>
<keyword evidence="10" id="KW-1185">Reference proteome</keyword>
<dbReference type="InterPro" id="IPR019776">
    <property type="entry name" value="Flagellar_basal_body_rod_CS"/>
</dbReference>
<keyword evidence="9" id="KW-0966">Cell projection</keyword>
<dbReference type="PROSITE" id="PS00588">
    <property type="entry name" value="FLAGELLA_BB_ROD"/>
    <property type="match status" value="1"/>
</dbReference>